<evidence type="ECO:0008006" key="4">
    <source>
        <dbReference type="Google" id="ProtNLM"/>
    </source>
</evidence>
<sequence>MHQLPDFINLQKTSETSYILTNTITQSYIKVGNVEVQYLLDIYKGQDTTSTFLSKDQQQFLWENYESLGFLSEEKSLKLAHKKKKSELSRFYLFRKNPSDFFAKNEWLYTGKHIPIILSLFLTIVIVGMTTLFLNINEWMGTVKFSNVNIGIIISMYILITLTIFVHEMAHAILCYRFGGKVKEIGVMFLYLSPAFYCDVSSIYLFKKKRHKLLVLLGGVFSQIILICISSILCFILFSNGKNIDLLIYYIGFNIVNIIFNLTPIIKLDGYWILVQLTNITNLRGKSFKYLLSFQGRKYGEYRNKFNTTEKTVLCIYGLLSGLGVVGIWSYSIYYLNKLTKIHIGQWSIYIVTAWSIIILYHVIKKLVKYQKMLKNDISY</sequence>
<protein>
    <recommendedName>
        <fullName evidence="4">Peptidase M50</fullName>
    </recommendedName>
</protein>
<feature type="transmembrane region" description="Helical" evidence="1">
    <location>
        <begin position="148"/>
        <end position="167"/>
    </location>
</feature>
<dbReference type="RefSeq" id="WP_098832604.1">
    <property type="nucleotide sequence ID" value="NZ_CP070341.1"/>
</dbReference>
<keyword evidence="2" id="KW-0614">Plasmid</keyword>
<evidence type="ECO:0000313" key="3">
    <source>
        <dbReference type="Proteomes" id="UP000663613"/>
    </source>
</evidence>
<evidence type="ECO:0000256" key="1">
    <source>
        <dbReference type="SAM" id="Phobius"/>
    </source>
</evidence>
<dbReference type="EMBL" id="CP070341">
    <property type="protein sequence ID" value="QRY18641.1"/>
    <property type="molecule type" value="Genomic_DNA"/>
</dbReference>
<feature type="transmembrane region" description="Helical" evidence="1">
    <location>
        <begin position="213"/>
        <end position="240"/>
    </location>
</feature>
<keyword evidence="1" id="KW-0812">Transmembrane</keyword>
<name>A0ABD7DSR7_BACCE</name>
<feature type="transmembrane region" description="Helical" evidence="1">
    <location>
        <begin position="347"/>
        <end position="364"/>
    </location>
</feature>
<feature type="transmembrane region" description="Helical" evidence="1">
    <location>
        <begin position="187"/>
        <end position="206"/>
    </location>
</feature>
<dbReference type="PANTHER" id="PTHR13325:SF3">
    <property type="entry name" value="MEMBRANE-BOUND TRANSCRIPTION FACTOR SITE-2 PROTEASE"/>
    <property type="match status" value="1"/>
</dbReference>
<feature type="transmembrane region" description="Helical" evidence="1">
    <location>
        <begin position="114"/>
        <end position="136"/>
    </location>
</feature>
<feature type="transmembrane region" description="Helical" evidence="1">
    <location>
        <begin position="246"/>
        <end position="266"/>
    </location>
</feature>
<proteinExistence type="predicted"/>
<feature type="transmembrane region" description="Helical" evidence="1">
    <location>
        <begin position="313"/>
        <end position="335"/>
    </location>
</feature>
<dbReference type="AlphaFoldDB" id="A0ABD7DSR7"/>
<dbReference type="PANTHER" id="PTHR13325">
    <property type="entry name" value="PROTEASE M50 MEMBRANE-BOUND TRANSCRIPTION FACTOR SITE 2 PROTEASE"/>
    <property type="match status" value="1"/>
</dbReference>
<organism evidence="2 3">
    <name type="scientific">Bacillus cereus</name>
    <dbReference type="NCBI Taxonomy" id="1396"/>
    <lineage>
        <taxon>Bacteria</taxon>
        <taxon>Bacillati</taxon>
        <taxon>Bacillota</taxon>
        <taxon>Bacilli</taxon>
        <taxon>Bacillales</taxon>
        <taxon>Bacillaceae</taxon>
        <taxon>Bacillus</taxon>
        <taxon>Bacillus cereus group</taxon>
    </lineage>
</organism>
<keyword evidence="1" id="KW-1133">Transmembrane helix</keyword>
<gene>
    <name evidence="2" type="ORF">JTF64_29395</name>
</gene>
<dbReference type="Proteomes" id="UP000663613">
    <property type="component" value="Plasmid pVKMB-370_2"/>
</dbReference>
<reference evidence="2 3" key="1">
    <citation type="submission" date="2021-02" db="EMBL/GenBank/DDBJ databases">
        <title>Bacillus cereus VKM B-370.</title>
        <authorList>
            <person name="Kazantseva O.A."/>
            <person name="Piligrimova E.G."/>
            <person name="Buzikov R.M."/>
            <person name="Shadrin A.M."/>
        </authorList>
    </citation>
    <scope>NUCLEOTIDE SEQUENCE [LARGE SCALE GENOMIC DNA]</scope>
    <source>
        <strain evidence="2 3">VKM B-370</strain>
        <plasmid evidence="2 3">pVKMB-370_2</plasmid>
    </source>
</reference>
<evidence type="ECO:0000313" key="2">
    <source>
        <dbReference type="EMBL" id="QRY18641.1"/>
    </source>
</evidence>
<dbReference type="InterPro" id="IPR001193">
    <property type="entry name" value="MBTPS2"/>
</dbReference>
<accession>A0ABD7DSR7</accession>
<geneLocation type="plasmid" evidence="2 3">
    <name>pVKMB-370_2</name>
</geneLocation>
<keyword evidence="1" id="KW-0472">Membrane</keyword>